<name>A0A0B5EVH2_STRA4</name>
<feature type="domain" description="Putative T7SS secretion signal" evidence="3">
    <location>
        <begin position="16"/>
        <end position="183"/>
    </location>
</feature>
<evidence type="ECO:0000313" key="4">
    <source>
        <dbReference type="EMBL" id="AJE82686.1"/>
    </source>
</evidence>
<evidence type="ECO:0000256" key="2">
    <source>
        <dbReference type="SAM" id="MobiDB-lite"/>
    </source>
</evidence>
<dbReference type="EMBL" id="CP010519">
    <property type="protein sequence ID" value="AJE82686.1"/>
    <property type="molecule type" value="Genomic_DNA"/>
</dbReference>
<sequence length="430" mass="44923">MTRPPLPNIGRDPTPGDVQETKQLARKIDALATDFGTTVSELTGISAGDWKGKTARSFSDHVDEDLTPLFKKAHKSFDKAARALKKWAHELQDFQDETDRLEAAAKKAYEAEAKEKAEDGKHAKDKKGADTAGKGDAEPAADDGLDVQGCMDWLHDLDERYAAAAKRIAEELDKAGDIAPDEPGLFDKIGNAFKSAADWVKDHADLIKLVGDLLSDLTAILGLLAILTLPFEPLGAIFGTAALITGGLALGAHSLAKLAGADVSWTTLGLDAVGLLPGLGLFSKGAKVAKTGRALTRTAKTFGKGFQGTRIAEAKNLLAMGDLAKKVEGGVGLLGRRVVLGGTAKNFGLIANEGSGALSRMAGLSQAGYHEGQWLGTKGLKMISGGKLDLNPLGAGIALDAAGKIGPKISTIQQHAGELINPGDRFASSH</sequence>
<keyword evidence="5" id="KW-1185">Reference proteome</keyword>
<accession>A0A0B5EVH2</accession>
<evidence type="ECO:0000259" key="3">
    <source>
        <dbReference type="Pfam" id="PF21725"/>
    </source>
</evidence>
<evidence type="ECO:0000313" key="5">
    <source>
        <dbReference type="Proteomes" id="UP000031523"/>
    </source>
</evidence>
<dbReference type="InterPro" id="IPR049082">
    <property type="entry name" value="T7SS_signal"/>
</dbReference>
<dbReference type="Proteomes" id="UP000031523">
    <property type="component" value="Chromosome"/>
</dbReference>
<keyword evidence="1" id="KW-0175">Coiled coil</keyword>
<reference evidence="4 5" key="1">
    <citation type="submission" date="2015-01" db="EMBL/GenBank/DDBJ databases">
        <title>Enhanced salinomycin production by adjusting the supply of polyketide extender units in Streptomyce albus DSM 41398.</title>
        <authorList>
            <person name="Lu C."/>
        </authorList>
    </citation>
    <scope>NUCLEOTIDE SEQUENCE [LARGE SCALE GENOMIC DNA]</scope>
    <source>
        <strain evidence="5">ATCC 21838 / DSM 41398 / FERM P-419 / JCM 4703 / NBRC 107858</strain>
    </source>
</reference>
<proteinExistence type="predicted"/>
<feature type="coiled-coil region" evidence="1">
    <location>
        <begin position="77"/>
        <end position="111"/>
    </location>
</feature>
<evidence type="ECO:0000256" key="1">
    <source>
        <dbReference type="SAM" id="Coils"/>
    </source>
</evidence>
<dbReference type="AlphaFoldDB" id="A0A0B5EVH2"/>
<feature type="region of interest" description="Disordered" evidence="2">
    <location>
        <begin position="112"/>
        <end position="143"/>
    </location>
</feature>
<organism evidence="4 5">
    <name type="scientific">Streptomyces albus (strain ATCC 21838 / DSM 41398 / FERM P-419 / JCM 4703 / NBRC 107858)</name>
    <dbReference type="NCBI Taxonomy" id="1081613"/>
    <lineage>
        <taxon>Bacteria</taxon>
        <taxon>Bacillati</taxon>
        <taxon>Actinomycetota</taxon>
        <taxon>Actinomycetes</taxon>
        <taxon>Kitasatosporales</taxon>
        <taxon>Streptomycetaceae</taxon>
        <taxon>Streptomyces</taxon>
    </lineage>
</organism>
<feature type="compositionally biased region" description="Basic and acidic residues" evidence="2">
    <location>
        <begin position="112"/>
        <end position="137"/>
    </location>
</feature>
<protein>
    <recommendedName>
        <fullName evidence="3">Putative T7SS secretion signal domain-containing protein</fullName>
    </recommendedName>
</protein>
<dbReference type="KEGG" id="sals:SLNWT_2310"/>
<gene>
    <name evidence="4" type="ORF">SLNWT_2310</name>
</gene>
<dbReference type="Pfam" id="PF21725">
    <property type="entry name" value="T7SS_signal"/>
    <property type="match status" value="1"/>
</dbReference>